<dbReference type="Proteomes" id="UP001595533">
    <property type="component" value="Unassembled WGS sequence"/>
</dbReference>
<comment type="caution">
    <text evidence="2">The sequence shown here is derived from an EMBL/GenBank/DDBJ whole genome shotgun (WGS) entry which is preliminary data.</text>
</comment>
<accession>A0ABV7JB59</accession>
<dbReference type="RefSeq" id="WP_077410218.1">
    <property type="nucleotide sequence ID" value="NZ_JBHRTS010000002.1"/>
</dbReference>
<feature type="transmembrane region" description="Helical" evidence="1">
    <location>
        <begin position="7"/>
        <end position="28"/>
    </location>
</feature>
<name>A0ABV7JB59_9GAMM</name>
<evidence type="ECO:0000313" key="3">
    <source>
        <dbReference type="Proteomes" id="UP001595533"/>
    </source>
</evidence>
<gene>
    <name evidence="2" type="ORF">ACFODZ_04225</name>
</gene>
<feature type="transmembrane region" description="Helical" evidence="1">
    <location>
        <begin position="65"/>
        <end position="85"/>
    </location>
</feature>
<proteinExistence type="predicted"/>
<evidence type="ECO:0000313" key="2">
    <source>
        <dbReference type="EMBL" id="MFC3193448.1"/>
    </source>
</evidence>
<keyword evidence="1" id="KW-0472">Membrane</keyword>
<sequence>MNLSGFFLRWLFAFILVFATYNPSGYSLYHWMMPLNDAQLPLKILAVIVALGCYLFYLSATVKSLGILGILFVVAFCGTLVWLFVDQGWLDLSNPGIMSWVMIITISVILGLGISWSHFKKKITGQFDTDELGE</sequence>
<organism evidence="2 3">
    <name type="scientific">Marinicella sediminis</name>
    <dbReference type="NCBI Taxonomy" id="1792834"/>
    <lineage>
        <taxon>Bacteria</taxon>
        <taxon>Pseudomonadati</taxon>
        <taxon>Pseudomonadota</taxon>
        <taxon>Gammaproteobacteria</taxon>
        <taxon>Lysobacterales</taxon>
        <taxon>Marinicellaceae</taxon>
        <taxon>Marinicella</taxon>
    </lineage>
</organism>
<dbReference type="InterPro" id="IPR045387">
    <property type="entry name" value="DUF6524"/>
</dbReference>
<evidence type="ECO:0000256" key="1">
    <source>
        <dbReference type="SAM" id="Phobius"/>
    </source>
</evidence>
<dbReference type="Pfam" id="PF20134">
    <property type="entry name" value="DUF6524"/>
    <property type="match status" value="1"/>
</dbReference>
<keyword evidence="1" id="KW-0812">Transmembrane</keyword>
<keyword evidence="3" id="KW-1185">Reference proteome</keyword>
<keyword evidence="1" id="KW-1133">Transmembrane helix</keyword>
<feature type="transmembrane region" description="Helical" evidence="1">
    <location>
        <begin position="40"/>
        <end position="58"/>
    </location>
</feature>
<protein>
    <submittedName>
        <fullName evidence="2">DUF6524 family protein</fullName>
    </submittedName>
</protein>
<feature type="transmembrane region" description="Helical" evidence="1">
    <location>
        <begin position="97"/>
        <end position="116"/>
    </location>
</feature>
<reference evidence="3" key="1">
    <citation type="journal article" date="2019" name="Int. J. Syst. Evol. Microbiol.">
        <title>The Global Catalogue of Microorganisms (GCM) 10K type strain sequencing project: providing services to taxonomists for standard genome sequencing and annotation.</title>
        <authorList>
            <consortium name="The Broad Institute Genomics Platform"/>
            <consortium name="The Broad Institute Genome Sequencing Center for Infectious Disease"/>
            <person name="Wu L."/>
            <person name="Ma J."/>
        </authorList>
    </citation>
    <scope>NUCLEOTIDE SEQUENCE [LARGE SCALE GENOMIC DNA]</scope>
    <source>
        <strain evidence="3">KCTC 42953</strain>
    </source>
</reference>
<dbReference type="EMBL" id="JBHRTS010000002">
    <property type="protein sequence ID" value="MFC3193448.1"/>
    <property type="molecule type" value="Genomic_DNA"/>
</dbReference>